<reference evidence="1" key="1">
    <citation type="submission" date="2021-01" db="EMBL/GenBank/DDBJ databases">
        <authorList>
            <person name="Corre E."/>
            <person name="Pelletier E."/>
            <person name="Niang G."/>
            <person name="Scheremetjew M."/>
            <person name="Finn R."/>
            <person name="Kale V."/>
            <person name="Holt S."/>
            <person name="Cochrane G."/>
            <person name="Meng A."/>
            <person name="Brown T."/>
            <person name="Cohen L."/>
        </authorList>
    </citation>
    <scope>NUCLEOTIDE SEQUENCE</scope>
    <source>
        <strain evidence="1">CCAP979/52</strain>
    </source>
</reference>
<evidence type="ECO:0000313" key="1">
    <source>
        <dbReference type="EMBL" id="CAD8641795.1"/>
    </source>
</evidence>
<sequence length="102" mass="11574">MLVPAKPVPAVAMATFDTTSDNRPADHNSQVVQGMYFRIRPSDDTRQTIKIIYHLQQLREHLYPAFAAAFRVHGFDAVPWKDMLYVLTVGGEVDLKGKKIFN</sequence>
<gene>
    <name evidence="1" type="ORF">CCUR1050_LOCUS19479</name>
</gene>
<organism evidence="1">
    <name type="scientific">Cryptomonas curvata</name>
    <dbReference type="NCBI Taxonomy" id="233186"/>
    <lineage>
        <taxon>Eukaryota</taxon>
        <taxon>Cryptophyceae</taxon>
        <taxon>Cryptomonadales</taxon>
        <taxon>Cryptomonadaceae</taxon>
        <taxon>Cryptomonas</taxon>
    </lineage>
</organism>
<accession>A0A7S0MIQ8</accession>
<dbReference type="AlphaFoldDB" id="A0A7S0MIQ8"/>
<proteinExistence type="predicted"/>
<dbReference type="EMBL" id="HBEZ01035407">
    <property type="protein sequence ID" value="CAD8641795.1"/>
    <property type="molecule type" value="Transcribed_RNA"/>
</dbReference>
<name>A0A7S0MIQ8_9CRYP</name>
<protein>
    <submittedName>
        <fullName evidence="1">Uncharacterized protein</fullName>
    </submittedName>
</protein>